<dbReference type="Reactome" id="R-XTR-8856825">
    <property type="pathway name" value="Cargo recognition for clathrin-mediated endocytosis"/>
</dbReference>
<dbReference type="GeneID" id="116408012"/>
<evidence type="ECO:0000256" key="5">
    <source>
        <dbReference type="ARBA" id="ARBA00023136"/>
    </source>
</evidence>
<dbReference type="KEGG" id="xtr:116408012"/>
<reference evidence="10" key="2">
    <citation type="submission" date="2021-03" db="UniProtKB">
        <authorList>
            <consortium name="Ensembl"/>
        </authorList>
    </citation>
    <scope>IDENTIFICATION</scope>
</reference>
<dbReference type="Xenbase" id="XB-GENE-481855">
    <property type="gene designation" value="il7r"/>
</dbReference>
<dbReference type="RefSeq" id="XP_031750541.1">
    <property type="nucleotide sequence ID" value="XM_031894681.1"/>
</dbReference>
<evidence type="ECO:0000256" key="8">
    <source>
        <dbReference type="SAM" id="SignalP"/>
    </source>
</evidence>
<feature type="signal peptide" evidence="8">
    <location>
        <begin position="1"/>
        <end position="18"/>
    </location>
</feature>
<dbReference type="GO" id="GO:0030097">
    <property type="term" value="P:hemopoiesis"/>
    <property type="evidence" value="ECO:0000318"/>
    <property type="project" value="GO_Central"/>
</dbReference>
<evidence type="ECO:0000256" key="3">
    <source>
        <dbReference type="ARBA" id="ARBA00022729"/>
    </source>
</evidence>
<evidence type="ECO:0000313" key="11">
    <source>
        <dbReference type="Proteomes" id="UP000008143"/>
    </source>
</evidence>
<dbReference type="GO" id="GO:0009897">
    <property type="term" value="C:external side of plasma membrane"/>
    <property type="evidence" value="ECO:0000318"/>
    <property type="project" value="GO_Central"/>
</dbReference>
<dbReference type="GO" id="GO:0038111">
    <property type="term" value="P:interleukin-7-mediated signaling pathway"/>
    <property type="evidence" value="ECO:0000318"/>
    <property type="project" value="GO_Central"/>
</dbReference>
<dbReference type="GO" id="GO:0001913">
    <property type="term" value="P:T cell mediated cytotoxicity"/>
    <property type="evidence" value="ECO:0000318"/>
    <property type="project" value="GO_Central"/>
</dbReference>
<evidence type="ECO:0000256" key="7">
    <source>
        <dbReference type="SAM" id="Phobius"/>
    </source>
</evidence>
<dbReference type="CTD" id="3575"/>
<reference evidence="12" key="4">
    <citation type="submission" date="2025-04" db="UniProtKB">
        <authorList>
            <consortium name="RefSeq"/>
        </authorList>
    </citation>
    <scope>IDENTIFICATION</scope>
    <source>
        <strain evidence="12">Nigerian</strain>
        <tissue evidence="12">Liver and blood</tissue>
    </source>
</reference>
<dbReference type="OMA" id="AYEGMWP"/>
<keyword evidence="11" id="KW-1185">Reference proteome</keyword>
<feature type="chain" id="PRO_5044662871" evidence="8">
    <location>
        <begin position="19"/>
        <end position="469"/>
    </location>
</feature>
<dbReference type="OrthoDB" id="8611929at2759"/>
<reference evidence="10" key="1">
    <citation type="journal article" date="2010" name="Science">
        <title>The genome of the Western clawed frog Xenopus tropicalis.</title>
        <authorList>
            <person name="Hellsten U."/>
            <person name="Harland R.M."/>
            <person name="Gilchrist M.J."/>
            <person name="Hendrix D."/>
            <person name="Jurka J."/>
            <person name="Kapitonov V."/>
            <person name="Ovcharenko I."/>
            <person name="Putnam N.H."/>
            <person name="Shu S."/>
            <person name="Taher L."/>
            <person name="Blitz I.L."/>
            <person name="Blumberg B."/>
            <person name="Dichmann D.S."/>
            <person name="Dubchak I."/>
            <person name="Amaya E."/>
            <person name="Detter J.C."/>
            <person name="Fletcher R."/>
            <person name="Gerhard D.S."/>
            <person name="Goodstein D."/>
            <person name="Graves T."/>
            <person name="Grigoriev I.V."/>
            <person name="Grimwood J."/>
            <person name="Kawashima T."/>
            <person name="Lindquist E."/>
            <person name="Lucas S.M."/>
            <person name="Mead P.E."/>
            <person name="Mitros T."/>
            <person name="Ogino H."/>
            <person name="Ohta Y."/>
            <person name="Poliakov A.V."/>
            <person name="Pollet N."/>
            <person name="Robert J."/>
            <person name="Salamov A."/>
            <person name="Sater A.K."/>
            <person name="Schmutz J."/>
            <person name="Terry A."/>
            <person name="Vize P.D."/>
            <person name="Warren W.C."/>
            <person name="Wells D."/>
            <person name="Wills A."/>
            <person name="Wilson R.K."/>
            <person name="Zimmerman L.B."/>
            <person name="Zorn A.M."/>
            <person name="Grainger R."/>
            <person name="Grammer T."/>
            <person name="Khokha M.K."/>
            <person name="Richardson P.M."/>
            <person name="Rokhsar D.S."/>
        </authorList>
    </citation>
    <scope>NUCLEOTIDE SEQUENCE [LARGE SCALE GENOMIC DNA]</scope>
    <source>
        <strain evidence="10">Nigerian</strain>
    </source>
</reference>
<keyword evidence="2 7" id="KW-0812">Transmembrane</keyword>
<dbReference type="PANTHER" id="PTHR23037:SF27">
    <property type="entry name" value="INTERLEUKIN-7 RECEPTOR SUBUNIT ALPHA"/>
    <property type="match status" value="1"/>
</dbReference>
<protein>
    <submittedName>
        <fullName evidence="10">Interleukin 7 receptor</fullName>
    </submittedName>
    <submittedName>
        <fullName evidence="9">Interleukin-7 receptor alpha</fullName>
    </submittedName>
    <submittedName>
        <fullName evidence="12">Interleukin-7 receptor subunit alpha</fullName>
    </submittedName>
</protein>
<reference evidence="9" key="3">
    <citation type="submission" date="2022-02" db="EMBL/GenBank/DDBJ databases">
        <authorList>
            <person name="Appasamy P.M."/>
            <person name="Sammons C."/>
            <person name="Scheider B."/>
            <person name="Coyne W."/>
        </authorList>
    </citation>
    <scope>NUCLEOTIDE SEQUENCE</scope>
</reference>
<keyword evidence="6 9" id="KW-0675">Receptor</keyword>
<keyword evidence="4 7" id="KW-1133">Transmembrane helix</keyword>
<keyword evidence="5 7" id="KW-0472">Membrane</keyword>
<evidence type="ECO:0000313" key="10">
    <source>
        <dbReference type="Ensembl" id="ENSXETP00000107284"/>
    </source>
</evidence>
<evidence type="ECO:0000256" key="2">
    <source>
        <dbReference type="ARBA" id="ARBA00022692"/>
    </source>
</evidence>
<dbReference type="SUPFAM" id="SSF49265">
    <property type="entry name" value="Fibronectin type III"/>
    <property type="match status" value="1"/>
</dbReference>
<evidence type="ECO:0000313" key="12">
    <source>
        <dbReference type="RefSeq" id="XP_031750541.1"/>
    </source>
</evidence>
<dbReference type="Ensembl" id="ENSXETT00000109085">
    <property type="protein sequence ID" value="ENSXETP00000107284"/>
    <property type="gene ID" value="ENSXETG00000043045"/>
</dbReference>
<proteinExistence type="evidence at transcript level"/>
<dbReference type="GO" id="GO:0046427">
    <property type="term" value="P:positive regulation of receptor signaling pathway via JAK-STAT"/>
    <property type="evidence" value="ECO:0000318"/>
    <property type="project" value="GO_Central"/>
</dbReference>
<dbReference type="EMBL" id="OM643588">
    <property type="protein sequence ID" value="URX48439.1"/>
    <property type="molecule type" value="mRNA"/>
</dbReference>
<evidence type="ECO:0000313" key="13">
    <source>
        <dbReference type="Xenbase" id="XB-GENE-481855"/>
    </source>
</evidence>
<dbReference type="Gene3D" id="2.60.40.10">
    <property type="entry name" value="Immunoglobulins"/>
    <property type="match status" value="1"/>
</dbReference>
<dbReference type="PANTHER" id="PTHR23037">
    <property type="entry name" value="CYTOKINE RECEPTOR"/>
    <property type="match status" value="1"/>
</dbReference>
<keyword evidence="3 8" id="KW-0732">Signal</keyword>
<sequence length="469" mass="52903">MHRDAIGILLLLVGQTLQQSGDSPYEDEEVEAETNVDFSCFTKLYISKSSFLICNLTTQKSHNSWQYQFRVCQVFDCANKTECNNTKKEKGRYSVLSPQEIYNVCLKKAGMNDSCRCFQAKDIVQPDVPTNLKVIYDKPEREYRISYEYENPEYLENNVIFQISLHKENEDWPECDTSPSAINTNTGLKCTKTAQNALNIPEGKLEPSATYEARVRVQPYGDYFSGPWSSWSGTARLNTTFINSPDTGENTLVITLAIISFILCLAGIFIITLCWKSRIKPIVWPEIPNHKNTLEKLCKKPQELHHISFNPSLFEDILINKVDDIKAKEHKEDCFSVSHEVNNKTCAKQGGSGEENHILLDEHGRLPCVDIEALSHFENQSFLPNSLVNGMHISCLQSIPIVTQNVPSHSCGGSSVNKNEPSNPSTIFSFGLPHYSNEEKPTMITIKPLRHEEAYISMAAFKTPGSTVN</sequence>
<feature type="transmembrane region" description="Helical" evidence="7">
    <location>
        <begin position="252"/>
        <end position="275"/>
    </location>
</feature>
<evidence type="ECO:0000256" key="1">
    <source>
        <dbReference type="ARBA" id="ARBA00004167"/>
    </source>
</evidence>
<dbReference type="InterPro" id="IPR036116">
    <property type="entry name" value="FN3_sf"/>
</dbReference>
<dbReference type="AGR" id="Xenbase:XB-GENE-481855"/>
<dbReference type="AlphaFoldDB" id="A0A803JHA3"/>
<accession>A0A803JHA3</accession>
<evidence type="ECO:0000256" key="4">
    <source>
        <dbReference type="ARBA" id="ARBA00022989"/>
    </source>
</evidence>
<dbReference type="Proteomes" id="UP000008143">
    <property type="component" value="Chromosome 1"/>
</dbReference>
<gene>
    <name evidence="10 12 13" type="primary">il7r</name>
</gene>
<comment type="subcellular location">
    <subcellularLocation>
        <location evidence="1">Membrane</location>
        <topology evidence="1">Single-pass membrane protein</topology>
    </subcellularLocation>
</comment>
<organism evidence="10">
    <name type="scientific">Xenopus tropicalis</name>
    <name type="common">Western clawed frog</name>
    <name type="synonym">Silurana tropicalis</name>
    <dbReference type="NCBI Taxonomy" id="8364"/>
    <lineage>
        <taxon>Eukaryota</taxon>
        <taxon>Metazoa</taxon>
        <taxon>Chordata</taxon>
        <taxon>Craniata</taxon>
        <taxon>Vertebrata</taxon>
        <taxon>Euteleostomi</taxon>
        <taxon>Amphibia</taxon>
        <taxon>Batrachia</taxon>
        <taxon>Anura</taxon>
        <taxon>Pipoidea</taxon>
        <taxon>Pipidae</taxon>
        <taxon>Xenopodinae</taxon>
        <taxon>Xenopus</taxon>
        <taxon>Silurana</taxon>
    </lineage>
</organism>
<dbReference type="InterPro" id="IPR013783">
    <property type="entry name" value="Ig-like_fold"/>
</dbReference>
<dbReference type="GO" id="GO:0004917">
    <property type="term" value="F:interleukin-7 receptor activity"/>
    <property type="evidence" value="ECO:0000318"/>
    <property type="project" value="GO_Central"/>
</dbReference>
<evidence type="ECO:0000256" key="6">
    <source>
        <dbReference type="ARBA" id="ARBA00023170"/>
    </source>
</evidence>
<evidence type="ECO:0000313" key="9">
    <source>
        <dbReference type="EMBL" id="URX48439.1"/>
    </source>
</evidence>
<name>A0A803JHA3_XENTR</name>
<dbReference type="GeneTree" id="ENSGT00510000048500"/>